<feature type="domain" description="Tyr recombinase" evidence="7">
    <location>
        <begin position="216"/>
        <end position="396"/>
    </location>
</feature>
<keyword evidence="4" id="KW-0233">DNA recombination</keyword>
<reference evidence="9" key="1">
    <citation type="submission" date="2009-10" db="EMBL/GenBank/DDBJ databases">
        <title>Diversity of trophic interactions inside an arsenic-rich microbial ecosystem.</title>
        <authorList>
            <person name="Bertin P.N."/>
            <person name="Heinrich-Salmeron A."/>
            <person name="Pelletier E."/>
            <person name="Goulhen-Chollet F."/>
            <person name="Arsene-Ploetze F."/>
            <person name="Gallien S."/>
            <person name="Calteau A."/>
            <person name="Vallenet D."/>
            <person name="Casiot C."/>
            <person name="Chane-Woon-Ming B."/>
            <person name="Giloteaux L."/>
            <person name="Barakat M."/>
            <person name="Bonnefoy V."/>
            <person name="Bruneel O."/>
            <person name="Chandler M."/>
            <person name="Cleiss J."/>
            <person name="Duran R."/>
            <person name="Elbaz-Poulichet F."/>
            <person name="Fonknechten N."/>
            <person name="Lauga B."/>
            <person name="Mornico D."/>
            <person name="Ortet P."/>
            <person name="Schaeffer C."/>
            <person name="Siguier P."/>
            <person name="Alexander Thil Smith A."/>
            <person name="Van Dorsselaer A."/>
            <person name="Weissenbach J."/>
            <person name="Medigue C."/>
            <person name="Le Paslier D."/>
        </authorList>
    </citation>
    <scope>NUCLEOTIDE SEQUENCE</scope>
</reference>
<dbReference type="Gene3D" id="1.10.150.130">
    <property type="match status" value="1"/>
</dbReference>
<keyword evidence="2" id="KW-0229">DNA integration</keyword>
<dbReference type="Pfam" id="PF00589">
    <property type="entry name" value="Phage_integrase"/>
    <property type="match status" value="1"/>
</dbReference>
<dbReference type="Pfam" id="PF22022">
    <property type="entry name" value="Phage_int_M"/>
    <property type="match status" value="1"/>
</dbReference>
<keyword evidence="5" id="KW-1179">Viral genome integration</keyword>
<dbReference type="InterPro" id="IPR002104">
    <property type="entry name" value="Integrase_catalytic"/>
</dbReference>
<keyword evidence="6" id="KW-1160">Virus entry into host cell</keyword>
<evidence type="ECO:0000256" key="5">
    <source>
        <dbReference type="ARBA" id="ARBA00023195"/>
    </source>
</evidence>
<evidence type="ECO:0000256" key="6">
    <source>
        <dbReference type="ARBA" id="ARBA00023296"/>
    </source>
</evidence>
<evidence type="ECO:0000256" key="3">
    <source>
        <dbReference type="ARBA" id="ARBA00023125"/>
    </source>
</evidence>
<accession>E6QX46</accession>
<dbReference type="GO" id="GO:0015074">
    <property type="term" value="P:DNA integration"/>
    <property type="evidence" value="ECO:0007669"/>
    <property type="project" value="UniProtKB-KW"/>
</dbReference>
<evidence type="ECO:0000259" key="8">
    <source>
        <dbReference type="PROSITE" id="PS51900"/>
    </source>
</evidence>
<dbReference type="InterPro" id="IPR053876">
    <property type="entry name" value="Phage_int_M"/>
</dbReference>
<evidence type="ECO:0000259" key="7">
    <source>
        <dbReference type="PROSITE" id="PS51898"/>
    </source>
</evidence>
<dbReference type="InterPro" id="IPR025166">
    <property type="entry name" value="Integrase_DNA_bind_dom"/>
</dbReference>
<evidence type="ECO:0000256" key="2">
    <source>
        <dbReference type="ARBA" id="ARBA00022908"/>
    </source>
</evidence>
<dbReference type="PROSITE" id="PS51900">
    <property type="entry name" value="CB"/>
    <property type="match status" value="1"/>
</dbReference>
<dbReference type="Gene3D" id="1.10.443.10">
    <property type="entry name" value="Intergrase catalytic core"/>
    <property type="match status" value="1"/>
</dbReference>
<protein>
    <submittedName>
        <fullName evidence="9">Putative Phage integrase</fullName>
    </submittedName>
</protein>
<dbReference type="CDD" id="cd00801">
    <property type="entry name" value="INT_P4_C"/>
    <property type="match status" value="1"/>
</dbReference>
<gene>
    <name evidence="9" type="ORF">CARN7_2667</name>
</gene>
<dbReference type="EMBL" id="CABR01000168">
    <property type="protein sequence ID" value="CBI11820.1"/>
    <property type="molecule type" value="Genomic_DNA"/>
</dbReference>
<dbReference type="Pfam" id="PF13356">
    <property type="entry name" value="Arm-DNA-bind_3"/>
    <property type="match status" value="1"/>
</dbReference>
<comment type="similarity">
    <text evidence="1">Belongs to the 'phage' integrase family.</text>
</comment>
<dbReference type="InterPro" id="IPR044068">
    <property type="entry name" value="CB"/>
</dbReference>
<dbReference type="GO" id="GO:0003677">
    <property type="term" value="F:DNA binding"/>
    <property type="evidence" value="ECO:0007669"/>
    <property type="project" value="UniProtKB-KW"/>
</dbReference>
<evidence type="ECO:0000256" key="4">
    <source>
        <dbReference type="ARBA" id="ARBA00023172"/>
    </source>
</evidence>
<dbReference type="InterPro" id="IPR011010">
    <property type="entry name" value="DNA_brk_join_enz"/>
</dbReference>
<dbReference type="AlphaFoldDB" id="E6QX46"/>
<dbReference type="GO" id="GO:0006310">
    <property type="term" value="P:DNA recombination"/>
    <property type="evidence" value="ECO:0007669"/>
    <property type="project" value="UniProtKB-KW"/>
</dbReference>
<feature type="domain" description="Core-binding (CB)" evidence="8">
    <location>
        <begin position="107"/>
        <end position="193"/>
    </location>
</feature>
<dbReference type="GO" id="GO:0075713">
    <property type="term" value="P:establishment of integrated proviral latency"/>
    <property type="evidence" value="ECO:0007669"/>
    <property type="project" value="UniProtKB-KW"/>
</dbReference>
<dbReference type="Gene3D" id="3.30.160.390">
    <property type="entry name" value="Integrase, DNA-binding domain"/>
    <property type="match status" value="1"/>
</dbReference>
<dbReference type="InterPro" id="IPR013762">
    <property type="entry name" value="Integrase-like_cat_sf"/>
</dbReference>
<dbReference type="GO" id="GO:0046718">
    <property type="term" value="P:symbiont entry into host cell"/>
    <property type="evidence" value="ECO:0007669"/>
    <property type="project" value="UniProtKB-KW"/>
</dbReference>
<evidence type="ECO:0000256" key="1">
    <source>
        <dbReference type="ARBA" id="ARBA00008857"/>
    </source>
</evidence>
<dbReference type="PANTHER" id="PTHR30629:SF2">
    <property type="entry name" value="PROPHAGE INTEGRASE INTS-RELATED"/>
    <property type="match status" value="1"/>
</dbReference>
<comment type="caution">
    <text evidence="9">The sequence shown here is derived from an EMBL/GenBank/DDBJ whole genome shotgun (WGS) entry which is preliminary data.</text>
</comment>
<organism evidence="9">
    <name type="scientific">mine drainage metagenome</name>
    <dbReference type="NCBI Taxonomy" id="410659"/>
    <lineage>
        <taxon>unclassified sequences</taxon>
        <taxon>metagenomes</taxon>
        <taxon>ecological metagenomes</taxon>
    </lineage>
</organism>
<dbReference type="InterPro" id="IPR010998">
    <property type="entry name" value="Integrase_recombinase_N"/>
</dbReference>
<dbReference type="InterPro" id="IPR038488">
    <property type="entry name" value="Integrase_DNA-bd_sf"/>
</dbReference>
<dbReference type="PANTHER" id="PTHR30629">
    <property type="entry name" value="PROPHAGE INTEGRASE"/>
    <property type="match status" value="1"/>
</dbReference>
<dbReference type="InterPro" id="IPR050808">
    <property type="entry name" value="Phage_Integrase"/>
</dbReference>
<dbReference type="SUPFAM" id="SSF56349">
    <property type="entry name" value="DNA breaking-rejoining enzymes"/>
    <property type="match status" value="1"/>
</dbReference>
<dbReference type="PROSITE" id="PS51898">
    <property type="entry name" value="TYR_RECOMBINASE"/>
    <property type="match status" value="1"/>
</dbReference>
<name>E6QX46_9ZZZZ</name>
<evidence type="ECO:0000313" key="9">
    <source>
        <dbReference type="EMBL" id="CBI11820.1"/>
    </source>
</evidence>
<keyword evidence="3" id="KW-0238">DNA-binding</keyword>
<sequence length="410" mass="45780">MALADLQVKNIKATDKQQKLADSVGLYLLVKTTGGKYWRMDYRYEDKRKTLALGTYPIVSLAQARLKRDEARRLLADGRDPSEIVSKKAKKAVIVEASVAAQIDAASTFEAIAREWHDTKGASKKGVPWTAHHAAKILRWLEKDVFPWIGKRPIAELTAPELLSVLRRIETRGVNSTAHDVLAILGRVYRYAVVTGKVTHNVAADLRDSLAPIQSENFAAITEPSDIGELLRRIDAYRGGNVVRAALALAPMLFVRPGELRKAEWREMDLQAGLWTIPAAKMKSRREHLVPLASHAIAILRDLQPLTGAVQYVFPGAHDTDRPMSDGALNRALRAMGYDTQKVQTAHGFRHMASTLLNEQGYNPDAIEAQLAHKDHSVRGVYNKAKYLPERRQMMQAWGDYLMGLKVDKI</sequence>
<proteinExistence type="inferred from homology"/>
<dbReference type="GO" id="GO:0044826">
    <property type="term" value="P:viral genome integration into host DNA"/>
    <property type="evidence" value="ECO:0007669"/>
    <property type="project" value="UniProtKB-KW"/>
</dbReference>